<feature type="transmembrane region" description="Helical" evidence="1">
    <location>
        <begin position="129"/>
        <end position="148"/>
    </location>
</feature>
<feature type="transmembrane region" description="Helical" evidence="1">
    <location>
        <begin position="12"/>
        <end position="38"/>
    </location>
</feature>
<name>A0A4Y2KUT7_ARAVE</name>
<evidence type="ECO:0008006" key="4">
    <source>
        <dbReference type="Google" id="ProtNLM"/>
    </source>
</evidence>
<evidence type="ECO:0000313" key="2">
    <source>
        <dbReference type="EMBL" id="GBN05800.1"/>
    </source>
</evidence>
<dbReference type="Proteomes" id="UP000499080">
    <property type="component" value="Unassembled WGS sequence"/>
</dbReference>
<feature type="transmembrane region" description="Helical" evidence="1">
    <location>
        <begin position="50"/>
        <end position="78"/>
    </location>
</feature>
<keyword evidence="3" id="KW-1185">Reference proteome</keyword>
<evidence type="ECO:0000256" key="1">
    <source>
        <dbReference type="SAM" id="Phobius"/>
    </source>
</evidence>
<dbReference type="EMBL" id="BGPR01005000">
    <property type="protein sequence ID" value="GBN05800.1"/>
    <property type="molecule type" value="Genomic_DNA"/>
</dbReference>
<proteinExistence type="predicted"/>
<dbReference type="OrthoDB" id="6435952at2759"/>
<sequence length="150" mass="16822">MKINSSLDDIRGVFSVPSFLIIVTEFLSCSHMFGYIIISGKHNAYFRPAIVVVTINVIASCSSTIGTLWMAGGIPVALNRLKESFYRKAHSRYISHQVSEELHTKRELLEKPDFVLSGCDLMSYRRSSILVVLGTLFTYSVLVVQASWEV</sequence>
<gene>
    <name evidence="2" type="ORF">AVEN_88104_1</name>
</gene>
<dbReference type="AlphaFoldDB" id="A0A4Y2KUT7"/>
<accession>A0A4Y2KUT7</accession>
<keyword evidence="1" id="KW-1133">Transmembrane helix</keyword>
<reference evidence="2 3" key="1">
    <citation type="journal article" date="2019" name="Sci. Rep.">
        <title>Orb-weaving spider Araneus ventricosus genome elucidates the spidroin gene catalogue.</title>
        <authorList>
            <person name="Kono N."/>
            <person name="Nakamura H."/>
            <person name="Ohtoshi R."/>
            <person name="Moran D.A.P."/>
            <person name="Shinohara A."/>
            <person name="Yoshida Y."/>
            <person name="Fujiwara M."/>
            <person name="Mori M."/>
            <person name="Tomita M."/>
            <person name="Arakawa K."/>
        </authorList>
    </citation>
    <scope>NUCLEOTIDE SEQUENCE [LARGE SCALE GENOMIC DNA]</scope>
</reference>
<evidence type="ECO:0000313" key="3">
    <source>
        <dbReference type="Proteomes" id="UP000499080"/>
    </source>
</evidence>
<keyword evidence="1" id="KW-0472">Membrane</keyword>
<protein>
    <recommendedName>
        <fullName evidence="4">Gustatory receptor</fullName>
    </recommendedName>
</protein>
<comment type="caution">
    <text evidence="2">The sequence shown here is derived from an EMBL/GenBank/DDBJ whole genome shotgun (WGS) entry which is preliminary data.</text>
</comment>
<keyword evidence="1" id="KW-0812">Transmembrane</keyword>
<organism evidence="2 3">
    <name type="scientific">Araneus ventricosus</name>
    <name type="common">Orbweaver spider</name>
    <name type="synonym">Epeira ventricosa</name>
    <dbReference type="NCBI Taxonomy" id="182803"/>
    <lineage>
        <taxon>Eukaryota</taxon>
        <taxon>Metazoa</taxon>
        <taxon>Ecdysozoa</taxon>
        <taxon>Arthropoda</taxon>
        <taxon>Chelicerata</taxon>
        <taxon>Arachnida</taxon>
        <taxon>Araneae</taxon>
        <taxon>Araneomorphae</taxon>
        <taxon>Entelegynae</taxon>
        <taxon>Araneoidea</taxon>
        <taxon>Araneidae</taxon>
        <taxon>Araneus</taxon>
    </lineage>
</organism>